<dbReference type="EMBL" id="HBUE01169883">
    <property type="protein sequence ID" value="CAG6514507.1"/>
    <property type="molecule type" value="Transcribed_RNA"/>
</dbReference>
<protein>
    <submittedName>
        <fullName evidence="2">(northern house mosquito) hypothetical protein</fullName>
    </submittedName>
</protein>
<feature type="compositionally biased region" description="Polar residues" evidence="1">
    <location>
        <begin position="1"/>
        <end position="12"/>
    </location>
</feature>
<sequence length="200" mass="22302">MVFQPNYRSGQMNRGGGRGGYSHSRGGSRGGSSYRGGGGGGYHHGGSYNDRDNSRNRYSGGGGGGNSSSYNDNRSSRYDKNRYSRQETRPGSGGGGGHYKRNDSYKDNRDRRSPDRKRPRADHSQVIAPHYLVGIIYCVCRVQTETKQPVLISLRFTLVNTQQKKRICPINLPIDLPFYANLFFLFTVPSQKSIIENQSH</sequence>
<organism evidence="2">
    <name type="scientific">Culex pipiens</name>
    <name type="common">House mosquito</name>
    <dbReference type="NCBI Taxonomy" id="7175"/>
    <lineage>
        <taxon>Eukaryota</taxon>
        <taxon>Metazoa</taxon>
        <taxon>Ecdysozoa</taxon>
        <taxon>Arthropoda</taxon>
        <taxon>Hexapoda</taxon>
        <taxon>Insecta</taxon>
        <taxon>Pterygota</taxon>
        <taxon>Neoptera</taxon>
        <taxon>Endopterygota</taxon>
        <taxon>Diptera</taxon>
        <taxon>Nematocera</taxon>
        <taxon>Culicoidea</taxon>
        <taxon>Culicidae</taxon>
        <taxon>Culicinae</taxon>
        <taxon>Culicini</taxon>
        <taxon>Culex</taxon>
        <taxon>Culex</taxon>
    </lineage>
</organism>
<dbReference type="AlphaFoldDB" id="A0A8D8JB64"/>
<name>A0A8D8JB64_CULPI</name>
<accession>A0A8D8JB64</accession>
<evidence type="ECO:0000256" key="1">
    <source>
        <dbReference type="SAM" id="MobiDB-lite"/>
    </source>
</evidence>
<feature type="compositionally biased region" description="Basic and acidic residues" evidence="1">
    <location>
        <begin position="100"/>
        <end position="113"/>
    </location>
</feature>
<dbReference type="EMBL" id="HBUE01275275">
    <property type="protein sequence ID" value="CAG6565996.1"/>
    <property type="molecule type" value="Transcribed_RNA"/>
</dbReference>
<feature type="compositionally biased region" description="Basic and acidic residues" evidence="1">
    <location>
        <begin position="74"/>
        <end position="88"/>
    </location>
</feature>
<feature type="region of interest" description="Disordered" evidence="1">
    <location>
        <begin position="1"/>
        <end position="123"/>
    </location>
</feature>
<reference evidence="2" key="1">
    <citation type="submission" date="2021-05" db="EMBL/GenBank/DDBJ databases">
        <authorList>
            <person name="Alioto T."/>
            <person name="Alioto T."/>
            <person name="Gomez Garrido J."/>
        </authorList>
    </citation>
    <scope>NUCLEOTIDE SEQUENCE</scope>
</reference>
<proteinExistence type="predicted"/>
<feature type="compositionally biased region" description="Gly residues" evidence="1">
    <location>
        <begin position="27"/>
        <end position="44"/>
    </location>
</feature>
<evidence type="ECO:0000313" key="2">
    <source>
        <dbReference type="EMBL" id="CAG6565996.1"/>
    </source>
</evidence>